<dbReference type="Proteomes" id="UP001550603">
    <property type="component" value="Unassembled WGS sequence"/>
</dbReference>
<name>A0ABV2XNL0_9ACTN</name>
<evidence type="ECO:0000313" key="3">
    <source>
        <dbReference type="Proteomes" id="UP001550603"/>
    </source>
</evidence>
<feature type="region of interest" description="Disordered" evidence="1">
    <location>
        <begin position="50"/>
        <end position="70"/>
    </location>
</feature>
<protein>
    <submittedName>
        <fullName evidence="2">Uncharacterized protein</fullName>
    </submittedName>
</protein>
<dbReference type="EMBL" id="JBEYBN010000003">
    <property type="protein sequence ID" value="MEU2265588.1"/>
    <property type="molecule type" value="Genomic_DNA"/>
</dbReference>
<dbReference type="InterPro" id="IPR029069">
    <property type="entry name" value="HotDog_dom_sf"/>
</dbReference>
<dbReference type="Gene3D" id="3.10.129.10">
    <property type="entry name" value="Hotdog Thioesterase"/>
    <property type="match status" value="1"/>
</dbReference>
<organism evidence="2 3">
    <name type="scientific">Streptomyces olindensis</name>
    <dbReference type="NCBI Taxonomy" id="358823"/>
    <lineage>
        <taxon>Bacteria</taxon>
        <taxon>Bacillati</taxon>
        <taxon>Actinomycetota</taxon>
        <taxon>Actinomycetes</taxon>
        <taxon>Kitasatosporales</taxon>
        <taxon>Streptomycetaceae</taxon>
        <taxon>Streptomyces</taxon>
    </lineage>
</organism>
<evidence type="ECO:0000313" key="2">
    <source>
        <dbReference type="EMBL" id="MEU2265588.1"/>
    </source>
</evidence>
<proteinExistence type="predicted"/>
<comment type="caution">
    <text evidence="2">The sequence shown here is derived from an EMBL/GenBank/DDBJ whole genome shotgun (WGS) entry which is preliminary data.</text>
</comment>
<accession>A0ABV2XNL0</accession>
<gene>
    <name evidence="2" type="ORF">ABZ568_03895</name>
</gene>
<dbReference type="SUPFAM" id="SSF54637">
    <property type="entry name" value="Thioesterase/thiol ester dehydrase-isomerase"/>
    <property type="match status" value="1"/>
</dbReference>
<keyword evidence="3" id="KW-1185">Reference proteome</keyword>
<sequence>MSHAAGATAARAMFAAGQASRGLGIAHGGYVFLLADSAFACACDSHGPVTVGEVRSRSRSIRSTRSEESG</sequence>
<reference evidence="2 3" key="1">
    <citation type="submission" date="2024-06" db="EMBL/GenBank/DDBJ databases">
        <title>The Natural Products Discovery Center: Release of the First 8490 Sequenced Strains for Exploring Actinobacteria Biosynthetic Diversity.</title>
        <authorList>
            <person name="Kalkreuter E."/>
            <person name="Kautsar S.A."/>
            <person name="Yang D."/>
            <person name="Bader C.D."/>
            <person name="Teijaro C.N."/>
            <person name="Fluegel L."/>
            <person name="Davis C.M."/>
            <person name="Simpson J.R."/>
            <person name="Lauterbach L."/>
            <person name="Steele A.D."/>
            <person name="Gui C."/>
            <person name="Meng S."/>
            <person name="Li G."/>
            <person name="Viehrig K."/>
            <person name="Ye F."/>
            <person name="Su P."/>
            <person name="Kiefer A.F."/>
            <person name="Nichols A."/>
            <person name="Cepeda A.J."/>
            <person name="Yan W."/>
            <person name="Fan B."/>
            <person name="Jiang Y."/>
            <person name="Adhikari A."/>
            <person name="Zheng C.-J."/>
            <person name="Schuster L."/>
            <person name="Cowan T.M."/>
            <person name="Smanski M.J."/>
            <person name="Chevrette M.G."/>
            <person name="De Carvalho L.P.S."/>
            <person name="Shen B."/>
        </authorList>
    </citation>
    <scope>NUCLEOTIDE SEQUENCE [LARGE SCALE GENOMIC DNA]</scope>
    <source>
        <strain evidence="2 3">NPDC019583</strain>
    </source>
</reference>
<evidence type="ECO:0000256" key="1">
    <source>
        <dbReference type="SAM" id="MobiDB-lite"/>
    </source>
</evidence>